<dbReference type="Gene3D" id="3.40.50.2020">
    <property type="match status" value="1"/>
</dbReference>
<evidence type="ECO:0000313" key="8">
    <source>
        <dbReference type="Proteomes" id="UP001267426"/>
    </source>
</evidence>
<evidence type="ECO:0000256" key="2">
    <source>
        <dbReference type="ARBA" id="ARBA00023015"/>
    </source>
</evidence>
<dbReference type="Pfam" id="PF00156">
    <property type="entry name" value="Pribosyltran"/>
    <property type="match status" value="1"/>
</dbReference>
<dbReference type="PANTHER" id="PTHR11608:SF0">
    <property type="entry name" value="BIFUNCTIONAL PROTEIN PYRR"/>
    <property type="match status" value="1"/>
</dbReference>
<organism evidence="7 8">
    <name type="scientific">Rubrivirga litoralis</name>
    <dbReference type="NCBI Taxonomy" id="3075598"/>
    <lineage>
        <taxon>Bacteria</taxon>
        <taxon>Pseudomonadati</taxon>
        <taxon>Rhodothermota</taxon>
        <taxon>Rhodothermia</taxon>
        <taxon>Rhodothermales</taxon>
        <taxon>Rubricoccaceae</taxon>
        <taxon>Rubrivirga</taxon>
    </lineage>
</organism>
<evidence type="ECO:0000256" key="5">
    <source>
        <dbReference type="SAM" id="MobiDB-lite"/>
    </source>
</evidence>
<comment type="caution">
    <text evidence="7">The sequence shown here is derived from an EMBL/GenBank/DDBJ whole genome shotgun (WGS) entry which is preliminary data.</text>
</comment>
<evidence type="ECO:0000256" key="1">
    <source>
        <dbReference type="ARBA" id="ARBA00005565"/>
    </source>
</evidence>
<dbReference type="InterPro" id="IPR050137">
    <property type="entry name" value="PyrR_bifunctional"/>
</dbReference>
<evidence type="ECO:0000256" key="3">
    <source>
        <dbReference type="ARBA" id="ARBA00023163"/>
    </source>
</evidence>
<proteinExistence type="inferred from homology"/>
<comment type="similarity">
    <text evidence="1 4">Belongs to the purine/pyrimidine phosphoribosyltransferase family. PyrR subfamily.</text>
</comment>
<evidence type="ECO:0000313" key="7">
    <source>
        <dbReference type="EMBL" id="MDT0631693.1"/>
    </source>
</evidence>
<dbReference type="PANTHER" id="PTHR11608">
    <property type="entry name" value="BIFUNCTIONAL PROTEIN PYRR"/>
    <property type="match status" value="1"/>
</dbReference>
<keyword evidence="4 7" id="KW-0808">Transferase</keyword>
<keyword evidence="4 7" id="KW-0328">Glycosyltransferase</keyword>
<dbReference type="InterPro" id="IPR023050">
    <property type="entry name" value="PyrR"/>
</dbReference>
<protein>
    <recommendedName>
        <fullName evidence="4">Bifunctional protein PyrR</fullName>
    </recommendedName>
    <domain>
        <recommendedName>
            <fullName evidence="4">Pyrimidine operon regulatory protein</fullName>
        </recommendedName>
    </domain>
    <domain>
        <recommendedName>
            <fullName evidence="4">Uracil phosphoribosyltransferase</fullName>
            <shortName evidence="4">UPRTase</shortName>
            <ecNumber evidence="4">2.4.2.9</ecNumber>
        </recommendedName>
    </domain>
</protein>
<dbReference type="InterPro" id="IPR029057">
    <property type="entry name" value="PRTase-like"/>
</dbReference>
<name>A0ABU3BQX6_9BACT</name>
<dbReference type="EMBL" id="JAVRHT010000015">
    <property type="protein sequence ID" value="MDT0631693.1"/>
    <property type="molecule type" value="Genomic_DNA"/>
</dbReference>
<keyword evidence="3 4" id="KW-0804">Transcription</keyword>
<dbReference type="HAMAP" id="MF_01219">
    <property type="entry name" value="PyrR"/>
    <property type="match status" value="1"/>
</dbReference>
<dbReference type="Proteomes" id="UP001267426">
    <property type="component" value="Unassembled WGS sequence"/>
</dbReference>
<dbReference type="RefSeq" id="WP_311663034.1">
    <property type="nucleotide sequence ID" value="NZ_JAVRHT010000015.1"/>
</dbReference>
<dbReference type="NCBIfam" id="NF003549">
    <property type="entry name" value="PRK05205.1-5"/>
    <property type="match status" value="1"/>
</dbReference>
<evidence type="ECO:0000256" key="4">
    <source>
        <dbReference type="HAMAP-Rule" id="MF_01219"/>
    </source>
</evidence>
<dbReference type="SUPFAM" id="SSF53271">
    <property type="entry name" value="PRTase-like"/>
    <property type="match status" value="1"/>
</dbReference>
<feature type="domain" description="Phosphoribosyltransferase" evidence="6">
    <location>
        <begin position="11"/>
        <end position="144"/>
    </location>
</feature>
<dbReference type="CDD" id="cd06223">
    <property type="entry name" value="PRTases_typeI"/>
    <property type="match status" value="1"/>
</dbReference>
<evidence type="ECO:0000259" key="6">
    <source>
        <dbReference type="Pfam" id="PF00156"/>
    </source>
</evidence>
<feature type="short sequence motif" description="PRPP-binding" evidence="4">
    <location>
        <begin position="95"/>
        <end position="107"/>
    </location>
</feature>
<accession>A0ABU3BQX6</accession>
<feature type="region of interest" description="Disordered" evidence="5">
    <location>
        <begin position="70"/>
        <end position="91"/>
    </location>
</feature>
<gene>
    <name evidence="4 7" type="primary">pyrR</name>
    <name evidence="7" type="ORF">RM540_08015</name>
</gene>
<dbReference type="InterPro" id="IPR000836">
    <property type="entry name" value="PRTase_dom"/>
</dbReference>
<keyword evidence="8" id="KW-1185">Reference proteome</keyword>
<dbReference type="EC" id="2.4.2.9" evidence="4"/>
<reference evidence="7 8" key="1">
    <citation type="submission" date="2023-09" db="EMBL/GenBank/DDBJ databases">
        <authorList>
            <person name="Rey-Velasco X."/>
        </authorList>
    </citation>
    <scope>NUCLEOTIDE SEQUENCE [LARGE SCALE GENOMIC DNA]</scope>
    <source>
        <strain evidence="7 8">F394</strain>
    </source>
</reference>
<dbReference type="GO" id="GO:0004845">
    <property type="term" value="F:uracil phosphoribosyltransferase activity"/>
    <property type="evidence" value="ECO:0007669"/>
    <property type="project" value="UniProtKB-EC"/>
</dbReference>
<sequence length="169" mass="18439">MARTVLLAPERVRRTVTRLAYEVIERNRGVEGLVVFGLKERGLALARHLADALGQATGTDVEVHPLDISASRDDRPDAAPPALPDGAPSAEGRDVLLVDDVLFTGRTARAALDAVLQYGRPRTIRLVVLIDRGHREVPVHPDFVGRVVPTKHAERVVVDPARPAVYLED</sequence>
<comment type="catalytic activity">
    <reaction evidence="4">
        <text>UMP + diphosphate = 5-phospho-alpha-D-ribose 1-diphosphate + uracil</text>
        <dbReference type="Rhea" id="RHEA:13017"/>
        <dbReference type="ChEBI" id="CHEBI:17568"/>
        <dbReference type="ChEBI" id="CHEBI:33019"/>
        <dbReference type="ChEBI" id="CHEBI:57865"/>
        <dbReference type="ChEBI" id="CHEBI:58017"/>
        <dbReference type="EC" id="2.4.2.9"/>
    </reaction>
</comment>
<comment type="function">
    <text evidence="4">Regulates the transcription of the pyrimidine nucleotide (pyr) operon in response to exogenous pyrimidines.</text>
</comment>
<keyword evidence="2 4" id="KW-0805">Transcription regulation</keyword>
<comment type="function">
    <text evidence="4">Also displays a weak uracil phosphoribosyltransferase activity which is not physiologically significant.</text>
</comment>